<evidence type="ECO:0000313" key="2">
    <source>
        <dbReference type="Proteomes" id="UP000228947"/>
    </source>
</evidence>
<feature type="non-terminal residue" evidence="1">
    <location>
        <position position="1"/>
    </location>
</feature>
<dbReference type="EMBL" id="PGTL01000122">
    <property type="protein sequence ID" value="PJF40923.1"/>
    <property type="molecule type" value="Genomic_DNA"/>
</dbReference>
<name>A0A2M8PTQ2_9CHLR</name>
<protein>
    <submittedName>
        <fullName evidence="1">Uncharacterized protein</fullName>
    </submittedName>
</protein>
<organism evidence="1 2">
    <name type="scientific">Candidatus Thermofonsia Clade 1 bacterium</name>
    <dbReference type="NCBI Taxonomy" id="2364210"/>
    <lineage>
        <taxon>Bacteria</taxon>
        <taxon>Bacillati</taxon>
        <taxon>Chloroflexota</taxon>
        <taxon>Candidatus Thermofontia</taxon>
        <taxon>Candidatus Thermofonsia Clade 1</taxon>
    </lineage>
</organism>
<proteinExistence type="predicted"/>
<dbReference type="Proteomes" id="UP000228947">
    <property type="component" value="Unassembled WGS sequence"/>
</dbReference>
<comment type="caution">
    <text evidence="1">The sequence shown here is derived from an EMBL/GenBank/DDBJ whole genome shotgun (WGS) entry which is preliminary data.</text>
</comment>
<dbReference type="AlphaFoldDB" id="A0A2M8PTQ2"/>
<feature type="non-terminal residue" evidence="1">
    <location>
        <position position="106"/>
    </location>
</feature>
<reference evidence="1 2" key="1">
    <citation type="submission" date="2017-11" db="EMBL/GenBank/DDBJ databases">
        <title>Evolution of Phototrophy in the Chloroflexi Phylum Driven by Horizontal Gene Transfer.</title>
        <authorList>
            <person name="Ward L.M."/>
            <person name="Hemp J."/>
            <person name="Shih P.M."/>
            <person name="Mcglynn S.E."/>
            <person name="Fischer W."/>
        </authorList>
    </citation>
    <scope>NUCLEOTIDE SEQUENCE [LARGE SCALE GENOMIC DNA]</scope>
    <source>
        <strain evidence="1">CP1_1M</strain>
    </source>
</reference>
<evidence type="ECO:0000313" key="1">
    <source>
        <dbReference type="EMBL" id="PJF40923.1"/>
    </source>
</evidence>
<sequence>DALRAMNNMMKQKEREKAANRIAAMGVPQSVVDELMGIFDDMAEGSHDKLISAIGRMIDHLRAEYSQAVASSNSNPSLRGDAQRAAAQSVLTKQIATLDAAGMPNG</sequence>
<accession>A0A2M8PTQ2</accession>
<gene>
    <name evidence="1" type="ORF">CUN50_06290</name>
</gene>